<dbReference type="PROSITE" id="PS00893">
    <property type="entry name" value="NUDIX_BOX"/>
    <property type="match status" value="1"/>
</dbReference>
<protein>
    <recommendedName>
        <fullName evidence="4">Nudix hydrolase domain-containing protein</fullName>
    </recommendedName>
</protein>
<dbReference type="PANTHER" id="PTHR43046">
    <property type="entry name" value="GDP-MANNOSE MANNOSYL HYDROLASE"/>
    <property type="match status" value="1"/>
</dbReference>
<name>A0A1G2JNE3_9BACT</name>
<comment type="caution">
    <text evidence="5">The sequence shown here is derived from an EMBL/GenBank/DDBJ whole genome shotgun (WGS) entry which is preliminary data.</text>
</comment>
<comment type="similarity">
    <text evidence="3">Belongs to the Nudix hydrolase family.</text>
</comment>
<evidence type="ECO:0000259" key="4">
    <source>
        <dbReference type="PROSITE" id="PS51462"/>
    </source>
</evidence>
<dbReference type="InterPro" id="IPR015797">
    <property type="entry name" value="NUDIX_hydrolase-like_dom_sf"/>
</dbReference>
<comment type="cofactor">
    <cofactor evidence="1">
        <name>Mg(2+)</name>
        <dbReference type="ChEBI" id="CHEBI:18420"/>
    </cofactor>
</comment>
<sequence>METVTRIAGVIIQDEKMLMVLGKYQELWTPGGRIEPGETDEACLKRELKEEMGVELLSCKFFKEYTNPSFYHPERTTIERIYIAKVSGQIKPASEIRDFVWLCKEDFENKKYLMIGSDQEKLIPDLIKAGIW</sequence>
<keyword evidence="2 3" id="KW-0378">Hydrolase</keyword>
<evidence type="ECO:0000313" key="5">
    <source>
        <dbReference type="EMBL" id="OGZ88629.1"/>
    </source>
</evidence>
<dbReference type="Gene3D" id="3.90.79.10">
    <property type="entry name" value="Nucleoside Triphosphate Pyrophosphohydrolase"/>
    <property type="match status" value="1"/>
</dbReference>
<feature type="domain" description="Nudix hydrolase" evidence="4">
    <location>
        <begin position="3"/>
        <end position="127"/>
    </location>
</feature>
<evidence type="ECO:0000256" key="1">
    <source>
        <dbReference type="ARBA" id="ARBA00001946"/>
    </source>
</evidence>
<dbReference type="InterPro" id="IPR020084">
    <property type="entry name" value="NUDIX_hydrolase_CS"/>
</dbReference>
<dbReference type="GO" id="GO:0016787">
    <property type="term" value="F:hydrolase activity"/>
    <property type="evidence" value="ECO:0007669"/>
    <property type="project" value="UniProtKB-KW"/>
</dbReference>
<reference evidence="5 6" key="1">
    <citation type="journal article" date="2016" name="Nat. Commun.">
        <title>Thousands of microbial genomes shed light on interconnected biogeochemical processes in an aquifer system.</title>
        <authorList>
            <person name="Anantharaman K."/>
            <person name="Brown C.T."/>
            <person name="Hug L.A."/>
            <person name="Sharon I."/>
            <person name="Castelle C.J."/>
            <person name="Probst A.J."/>
            <person name="Thomas B.C."/>
            <person name="Singh A."/>
            <person name="Wilkins M.J."/>
            <person name="Karaoz U."/>
            <person name="Brodie E.L."/>
            <person name="Williams K.H."/>
            <person name="Hubbard S.S."/>
            <person name="Banfield J.F."/>
        </authorList>
    </citation>
    <scope>NUCLEOTIDE SEQUENCE [LARGE SCALE GENOMIC DNA]</scope>
</reference>
<evidence type="ECO:0000256" key="3">
    <source>
        <dbReference type="RuleBase" id="RU003476"/>
    </source>
</evidence>
<dbReference type="InterPro" id="IPR020476">
    <property type="entry name" value="Nudix_hydrolase"/>
</dbReference>
<evidence type="ECO:0000256" key="2">
    <source>
        <dbReference type="ARBA" id="ARBA00022801"/>
    </source>
</evidence>
<organism evidence="5 6">
    <name type="scientific">Candidatus Staskawiczbacteria bacterium RIFOXYD1_FULL_32_13</name>
    <dbReference type="NCBI Taxonomy" id="1802234"/>
    <lineage>
        <taxon>Bacteria</taxon>
        <taxon>Candidatus Staskawicziibacteriota</taxon>
    </lineage>
</organism>
<dbReference type="SUPFAM" id="SSF55811">
    <property type="entry name" value="Nudix"/>
    <property type="match status" value="1"/>
</dbReference>
<dbReference type="PANTHER" id="PTHR43046:SF14">
    <property type="entry name" value="MUTT_NUDIX FAMILY PROTEIN"/>
    <property type="match status" value="1"/>
</dbReference>
<dbReference type="AlphaFoldDB" id="A0A1G2JNE3"/>
<evidence type="ECO:0000313" key="6">
    <source>
        <dbReference type="Proteomes" id="UP000178935"/>
    </source>
</evidence>
<accession>A0A1G2JNE3</accession>
<gene>
    <name evidence="5" type="ORF">A2561_02155</name>
</gene>
<dbReference type="Proteomes" id="UP000178935">
    <property type="component" value="Unassembled WGS sequence"/>
</dbReference>
<dbReference type="PROSITE" id="PS51462">
    <property type="entry name" value="NUDIX"/>
    <property type="match status" value="1"/>
</dbReference>
<dbReference type="InterPro" id="IPR000086">
    <property type="entry name" value="NUDIX_hydrolase_dom"/>
</dbReference>
<proteinExistence type="inferred from homology"/>
<dbReference type="Pfam" id="PF00293">
    <property type="entry name" value="NUDIX"/>
    <property type="match status" value="1"/>
</dbReference>
<dbReference type="PRINTS" id="PR00502">
    <property type="entry name" value="NUDIXFAMILY"/>
</dbReference>
<dbReference type="EMBL" id="MHPU01000018">
    <property type="protein sequence ID" value="OGZ88629.1"/>
    <property type="molecule type" value="Genomic_DNA"/>
</dbReference>